<sequence>MNNRIVTRFPASWRTSFTILRGGGRDKFTNPLPESEVEVPHGLIAPRVSTEQDDFSDLADATAVLYCDLTPGLSFSNTDRIRIPEGSRLAGIWSVVGRPGEWPFGWEVGLKK</sequence>
<dbReference type="Proteomes" id="UP000580797">
    <property type="component" value="Unassembled WGS sequence"/>
</dbReference>
<protein>
    <recommendedName>
        <fullName evidence="3">Head-to-tail stopper</fullName>
    </recommendedName>
</protein>
<accession>A0A7W8TV52</accession>
<evidence type="ECO:0000313" key="2">
    <source>
        <dbReference type="Proteomes" id="UP000580797"/>
    </source>
</evidence>
<name>A0A7W8TV52_9MICC</name>
<gene>
    <name evidence="1" type="ORF">HD598_002164</name>
</gene>
<dbReference type="RefSeq" id="WP_183665800.1">
    <property type="nucleotide sequence ID" value="NZ_BAAARH010000002.1"/>
</dbReference>
<comment type="caution">
    <text evidence="1">The sequence shown here is derived from an EMBL/GenBank/DDBJ whole genome shotgun (WGS) entry which is preliminary data.</text>
</comment>
<evidence type="ECO:0008006" key="3">
    <source>
        <dbReference type="Google" id="ProtNLM"/>
    </source>
</evidence>
<organism evidence="1 2">
    <name type="scientific">Neomicrococcus aestuarii</name>
    <dbReference type="NCBI Taxonomy" id="556325"/>
    <lineage>
        <taxon>Bacteria</taxon>
        <taxon>Bacillati</taxon>
        <taxon>Actinomycetota</taxon>
        <taxon>Actinomycetes</taxon>
        <taxon>Micrococcales</taxon>
        <taxon>Micrococcaceae</taxon>
        <taxon>Neomicrococcus</taxon>
    </lineage>
</organism>
<dbReference type="AlphaFoldDB" id="A0A7W8TV52"/>
<reference evidence="1 2" key="1">
    <citation type="submission" date="2020-08" db="EMBL/GenBank/DDBJ databases">
        <title>Sequencing the genomes of 1000 actinobacteria strains.</title>
        <authorList>
            <person name="Klenk H.-P."/>
        </authorList>
    </citation>
    <scope>NUCLEOTIDE SEQUENCE [LARGE SCALE GENOMIC DNA]</scope>
    <source>
        <strain evidence="1 2">DSM 105783</strain>
    </source>
</reference>
<evidence type="ECO:0000313" key="1">
    <source>
        <dbReference type="EMBL" id="MBB5513477.1"/>
    </source>
</evidence>
<dbReference type="EMBL" id="JACHDR010000001">
    <property type="protein sequence ID" value="MBB5513477.1"/>
    <property type="molecule type" value="Genomic_DNA"/>
</dbReference>
<proteinExistence type="predicted"/>